<dbReference type="RefSeq" id="WP_210094707.1">
    <property type="nucleotide sequence ID" value="NZ_CP139098.1"/>
</dbReference>
<feature type="transmembrane region" description="Helical" evidence="6">
    <location>
        <begin position="367"/>
        <end position="387"/>
    </location>
</feature>
<evidence type="ECO:0000256" key="4">
    <source>
        <dbReference type="ARBA" id="ARBA00022989"/>
    </source>
</evidence>
<comment type="caution">
    <text evidence="8">The sequence shown here is derived from an EMBL/GenBank/DDBJ whole genome shotgun (WGS) entry which is preliminary data.</text>
</comment>
<evidence type="ECO:0000256" key="3">
    <source>
        <dbReference type="ARBA" id="ARBA00022692"/>
    </source>
</evidence>
<dbReference type="CDD" id="cd17489">
    <property type="entry name" value="MFS_YfcJ_like"/>
    <property type="match status" value="1"/>
</dbReference>
<accession>A0ABS4FAB1</accession>
<dbReference type="InterPro" id="IPR011701">
    <property type="entry name" value="MFS"/>
</dbReference>
<reference evidence="8 9" key="1">
    <citation type="submission" date="2021-03" db="EMBL/GenBank/DDBJ databases">
        <title>Genomic Encyclopedia of Type Strains, Phase IV (KMG-IV): sequencing the most valuable type-strain genomes for metagenomic binning, comparative biology and taxonomic classification.</title>
        <authorList>
            <person name="Goeker M."/>
        </authorList>
    </citation>
    <scope>NUCLEOTIDE SEQUENCE [LARGE SCALE GENOMIC DNA]</scope>
    <source>
        <strain evidence="8 9">DSM 15596</strain>
    </source>
</reference>
<keyword evidence="9" id="KW-1185">Reference proteome</keyword>
<sequence>MNPNNNPKQPLWTKEFITLMVSNLFLFLTLQMMLTTLPAYAQDAFTASPLQVSLITSLFAFSAILSRFVSSKALEKGKLRLLLYVGLVISLAATLGYYWATGIVFLLMMRILFGIGFGMTSTSFPTMASNVIPPKRMGEGMGYFGLSTTLAMSIGPMIGLTMLQDGGFTPLVMLTVLINILIFPLAFILLSKKPKAEASPVSKAQADDMPTGFNRKLILPSVLNFLMSITYGGMLSFMALYGHEAHLSNPQYFFLFNALAIILVRPFSGKIYDRYGHKALMVPAAILMIAGLLLLTFATSTGSLLLSALCYGLGYGAMQPSIQTWMIQEVHPKQRGMANGMFFNSLDFGVAVGSIVLGSIAKATSYGMMYRFSAISLVLLIVIYGIMKLVRGTAAAPPALNESNQSAAG</sequence>
<dbReference type="Proteomes" id="UP000706926">
    <property type="component" value="Unassembled WGS sequence"/>
</dbReference>
<feature type="transmembrane region" description="Helical" evidence="6">
    <location>
        <begin position="217"/>
        <end position="240"/>
    </location>
</feature>
<evidence type="ECO:0000259" key="7">
    <source>
        <dbReference type="PROSITE" id="PS50850"/>
    </source>
</evidence>
<dbReference type="Pfam" id="PF07690">
    <property type="entry name" value="MFS_1"/>
    <property type="match status" value="1"/>
</dbReference>
<evidence type="ECO:0000256" key="1">
    <source>
        <dbReference type="ARBA" id="ARBA00004651"/>
    </source>
</evidence>
<name>A0ABS4FAB1_9BACL</name>
<dbReference type="PANTHER" id="PTHR23531:SF2">
    <property type="entry name" value="PERMEASE"/>
    <property type="match status" value="1"/>
</dbReference>
<gene>
    <name evidence="8" type="ORF">J2Z18_002298</name>
</gene>
<proteinExistence type="predicted"/>
<evidence type="ECO:0000313" key="8">
    <source>
        <dbReference type="EMBL" id="MBP1893196.1"/>
    </source>
</evidence>
<dbReference type="InterPro" id="IPR052714">
    <property type="entry name" value="MFS_Exporter"/>
</dbReference>
<feature type="domain" description="Major facilitator superfamily (MFS) profile" evidence="7">
    <location>
        <begin position="15"/>
        <end position="391"/>
    </location>
</feature>
<protein>
    <submittedName>
        <fullName evidence="8">MFS family permease</fullName>
    </submittedName>
</protein>
<evidence type="ECO:0000256" key="5">
    <source>
        <dbReference type="ARBA" id="ARBA00023136"/>
    </source>
</evidence>
<feature type="transmembrane region" description="Helical" evidence="6">
    <location>
        <begin position="105"/>
        <end position="128"/>
    </location>
</feature>
<feature type="transmembrane region" description="Helical" evidence="6">
    <location>
        <begin position="51"/>
        <end position="69"/>
    </location>
</feature>
<comment type="subcellular location">
    <subcellularLocation>
        <location evidence="1">Cell membrane</location>
        <topology evidence="1">Multi-pass membrane protein</topology>
    </subcellularLocation>
</comment>
<keyword evidence="4 6" id="KW-1133">Transmembrane helix</keyword>
<organism evidence="8 9">
    <name type="scientific">Paenibacillus lactis</name>
    <dbReference type="NCBI Taxonomy" id="228574"/>
    <lineage>
        <taxon>Bacteria</taxon>
        <taxon>Bacillati</taxon>
        <taxon>Bacillota</taxon>
        <taxon>Bacilli</taxon>
        <taxon>Bacillales</taxon>
        <taxon>Paenibacillaceae</taxon>
        <taxon>Paenibacillus</taxon>
    </lineage>
</organism>
<feature type="transmembrane region" description="Helical" evidence="6">
    <location>
        <begin position="140"/>
        <end position="162"/>
    </location>
</feature>
<feature type="transmembrane region" description="Helical" evidence="6">
    <location>
        <begin position="168"/>
        <end position="190"/>
    </location>
</feature>
<keyword evidence="2" id="KW-0813">Transport</keyword>
<dbReference type="InterPro" id="IPR020846">
    <property type="entry name" value="MFS_dom"/>
</dbReference>
<keyword evidence="3 6" id="KW-0812">Transmembrane</keyword>
<keyword evidence="5 6" id="KW-0472">Membrane</keyword>
<evidence type="ECO:0000256" key="2">
    <source>
        <dbReference type="ARBA" id="ARBA00022448"/>
    </source>
</evidence>
<dbReference type="InterPro" id="IPR036259">
    <property type="entry name" value="MFS_trans_sf"/>
</dbReference>
<dbReference type="PANTHER" id="PTHR23531">
    <property type="entry name" value="QUINOLENE RESISTANCE PROTEIN NORA"/>
    <property type="match status" value="1"/>
</dbReference>
<dbReference type="Gene3D" id="1.20.1250.20">
    <property type="entry name" value="MFS general substrate transporter like domains"/>
    <property type="match status" value="1"/>
</dbReference>
<evidence type="ECO:0000313" key="9">
    <source>
        <dbReference type="Proteomes" id="UP000706926"/>
    </source>
</evidence>
<feature type="transmembrane region" description="Helical" evidence="6">
    <location>
        <begin position="252"/>
        <end position="268"/>
    </location>
</feature>
<dbReference type="GeneID" id="95404300"/>
<feature type="transmembrane region" description="Helical" evidence="6">
    <location>
        <begin position="342"/>
        <end position="361"/>
    </location>
</feature>
<feature type="transmembrane region" description="Helical" evidence="6">
    <location>
        <begin position="280"/>
        <end position="298"/>
    </location>
</feature>
<feature type="transmembrane region" description="Helical" evidence="6">
    <location>
        <begin position="81"/>
        <end position="99"/>
    </location>
</feature>
<dbReference type="EMBL" id="JAGGKI010000005">
    <property type="protein sequence ID" value="MBP1893196.1"/>
    <property type="molecule type" value="Genomic_DNA"/>
</dbReference>
<dbReference type="PROSITE" id="PS50850">
    <property type="entry name" value="MFS"/>
    <property type="match status" value="1"/>
</dbReference>
<dbReference type="SUPFAM" id="SSF103473">
    <property type="entry name" value="MFS general substrate transporter"/>
    <property type="match status" value="1"/>
</dbReference>
<evidence type="ECO:0000256" key="6">
    <source>
        <dbReference type="SAM" id="Phobius"/>
    </source>
</evidence>